<comment type="function">
    <text evidence="4">Lytic transglycosylase with a strong preference for naked glycan strands that lack stem peptides.</text>
</comment>
<dbReference type="FunFam" id="2.40.40.10:FF:000003">
    <property type="entry name" value="Endolytic peptidoglycan transglycosylase RlpA"/>
    <property type="match status" value="1"/>
</dbReference>
<dbReference type="InterPro" id="IPR036908">
    <property type="entry name" value="RlpA-like_sf"/>
</dbReference>
<keyword evidence="4" id="KW-0449">Lipoprotein</keyword>
<accession>A0A941DJP3</accession>
<dbReference type="PANTHER" id="PTHR34183">
    <property type="entry name" value="ENDOLYTIC PEPTIDOGLYCAN TRANSGLYCOSYLASE RLPA"/>
    <property type="match status" value="1"/>
</dbReference>
<keyword evidence="10" id="KW-1185">Reference proteome</keyword>
<dbReference type="InterPro" id="IPR036680">
    <property type="entry name" value="SPOR-like_sf"/>
</dbReference>
<dbReference type="InterPro" id="IPR007730">
    <property type="entry name" value="SPOR-like_dom"/>
</dbReference>
<dbReference type="GO" id="GO:0071555">
    <property type="term" value="P:cell wall organization"/>
    <property type="evidence" value="ECO:0007669"/>
    <property type="project" value="UniProtKB-KW"/>
</dbReference>
<dbReference type="RefSeq" id="WP_212687586.1">
    <property type="nucleotide sequence ID" value="NZ_JAGSPN010000005.1"/>
</dbReference>
<dbReference type="GO" id="GO:0005886">
    <property type="term" value="C:plasma membrane"/>
    <property type="evidence" value="ECO:0007669"/>
    <property type="project" value="UniProtKB-SubCell"/>
</dbReference>
<dbReference type="CDD" id="cd22268">
    <property type="entry name" value="DPBB_RlpA-like"/>
    <property type="match status" value="1"/>
</dbReference>
<reference evidence="9" key="1">
    <citation type="submission" date="2021-04" db="EMBL/GenBank/DDBJ databases">
        <title>novel species isolated from subtropical streams in China.</title>
        <authorList>
            <person name="Lu H."/>
        </authorList>
    </citation>
    <scope>NUCLEOTIDE SEQUENCE</scope>
    <source>
        <strain evidence="9">LFS511W</strain>
    </source>
</reference>
<dbReference type="GO" id="GO:0042834">
    <property type="term" value="F:peptidoglycan binding"/>
    <property type="evidence" value="ECO:0007669"/>
    <property type="project" value="InterPro"/>
</dbReference>
<sequence length="356" mass="38024">MKKLPAKKLLPFVSVTTLAALLAACGTTPKAPVSEAPRATNQPPVTVPVLPKANSGKGGYYKDDGPGDNPPPGLEFTVDPIPKIEPYARGASKPYVVLGKTFTPITDDTTPFIQRGLASWYGKKFHGQRTSSGEPYDMYKITAAHPTLPIPSYARVTNLSNGRQIIVRVNDRGPFQGNRIIDLSYTAALKLEVLGKGSTQIEVERLLPADIERMAENRKNQPPQAVRSASADPVVNTPVAMTSPIPQQAMPVASALEDAGVTQNPRPVEKLSTPPSVPAGSGFYLQFGAFAIRSNAENVMSQLKGKAESRLPAFEIVQQGSLYRLVSGPFTSRAEAQQALAMAGDLGTGKPVVVQR</sequence>
<feature type="region of interest" description="Disordered" evidence="6">
    <location>
        <begin position="30"/>
        <end position="79"/>
    </location>
</feature>
<comment type="subcellular location">
    <subcellularLocation>
        <location evidence="4">Cell membrane</location>
        <topology evidence="4">Lipid-anchor</topology>
    </subcellularLocation>
</comment>
<dbReference type="InterPro" id="IPR012997">
    <property type="entry name" value="RplA"/>
</dbReference>
<dbReference type="Pfam" id="PF03330">
    <property type="entry name" value="DPBB_1"/>
    <property type="match status" value="1"/>
</dbReference>
<dbReference type="SUPFAM" id="SSF110997">
    <property type="entry name" value="Sporulation related repeat"/>
    <property type="match status" value="1"/>
</dbReference>
<dbReference type="EMBL" id="JAGSPN010000005">
    <property type="protein sequence ID" value="MBR7782252.1"/>
    <property type="molecule type" value="Genomic_DNA"/>
</dbReference>
<dbReference type="Proteomes" id="UP000680067">
    <property type="component" value="Unassembled WGS sequence"/>
</dbReference>
<keyword evidence="3 4" id="KW-0961">Cell wall biogenesis/degradation</keyword>
<evidence type="ECO:0000256" key="3">
    <source>
        <dbReference type="ARBA" id="ARBA00023316"/>
    </source>
</evidence>
<evidence type="ECO:0000256" key="2">
    <source>
        <dbReference type="ARBA" id="ARBA00023239"/>
    </source>
</evidence>
<keyword evidence="2 4" id="KW-0456">Lyase</keyword>
<keyword evidence="4" id="KW-0564">Palmitate</keyword>
<proteinExistence type="inferred from homology"/>
<organism evidence="9 10">
    <name type="scientific">Undibacterium luofuense</name>
    <dbReference type="NCBI Taxonomy" id="2828733"/>
    <lineage>
        <taxon>Bacteria</taxon>
        <taxon>Pseudomonadati</taxon>
        <taxon>Pseudomonadota</taxon>
        <taxon>Betaproteobacteria</taxon>
        <taxon>Burkholderiales</taxon>
        <taxon>Oxalobacteraceae</taxon>
        <taxon>Undibacterium</taxon>
    </lineage>
</organism>
<evidence type="ECO:0000313" key="9">
    <source>
        <dbReference type="EMBL" id="MBR7782252.1"/>
    </source>
</evidence>
<feature type="domain" description="SPOR" evidence="8">
    <location>
        <begin position="277"/>
        <end position="356"/>
    </location>
</feature>
<dbReference type="PROSITE" id="PS51724">
    <property type="entry name" value="SPOR"/>
    <property type="match status" value="1"/>
</dbReference>
<evidence type="ECO:0000256" key="4">
    <source>
        <dbReference type="HAMAP-Rule" id="MF_02071"/>
    </source>
</evidence>
<dbReference type="NCBIfam" id="TIGR00413">
    <property type="entry name" value="rlpA"/>
    <property type="match status" value="1"/>
</dbReference>
<dbReference type="InterPro" id="IPR009009">
    <property type="entry name" value="RlpA-like_DPBB"/>
</dbReference>
<comment type="similarity">
    <text evidence="4 5">Belongs to the RlpA family.</text>
</comment>
<name>A0A941DJP3_9BURK</name>
<comment type="caution">
    <text evidence="9">The sequence shown here is derived from an EMBL/GenBank/DDBJ whole genome shotgun (WGS) entry which is preliminary data.</text>
</comment>
<evidence type="ECO:0000256" key="5">
    <source>
        <dbReference type="RuleBase" id="RU003495"/>
    </source>
</evidence>
<keyword evidence="4" id="KW-0472">Membrane</keyword>
<dbReference type="AlphaFoldDB" id="A0A941DJP3"/>
<dbReference type="SUPFAM" id="SSF50685">
    <property type="entry name" value="Barwin-like endoglucanases"/>
    <property type="match status" value="1"/>
</dbReference>
<feature type="signal peptide" evidence="7">
    <location>
        <begin position="1"/>
        <end position="19"/>
    </location>
</feature>
<dbReference type="GO" id="GO:0008932">
    <property type="term" value="F:lytic endotransglycosylase activity"/>
    <property type="evidence" value="ECO:0007669"/>
    <property type="project" value="UniProtKB-UniRule"/>
</dbReference>
<evidence type="ECO:0000256" key="6">
    <source>
        <dbReference type="SAM" id="MobiDB-lite"/>
    </source>
</evidence>
<gene>
    <name evidence="4" type="primary">rlpA</name>
    <name evidence="9" type="ORF">KDM89_08870</name>
</gene>
<dbReference type="Gene3D" id="2.40.40.10">
    <property type="entry name" value="RlpA-like domain"/>
    <property type="match status" value="1"/>
</dbReference>
<dbReference type="InterPro" id="IPR034718">
    <property type="entry name" value="RlpA"/>
</dbReference>
<keyword evidence="1 7" id="KW-0732">Signal</keyword>
<evidence type="ECO:0000313" key="10">
    <source>
        <dbReference type="Proteomes" id="UP000680067"/>
    </source>
</evidence>
<dbReference type="GO" id="GO:0000270">
    <property type="term" value="P:peptidoglycan metabolic process"/>
    <property type="evidence" value="ECO:0007669"/>
    <property type="project" value="UniProtKB-UniRule"/>
</dbReference>
<evidence type="ECO:0000256" key="7">
    <source>
        <dbReference type="SAM" id="SignalP"/>
    </source>
</evidence>
<keyword evidence="4" id="KW-1003">Cell membrane</keyword>
<dbReference type="PROSITE" id="PS51257">
    <property type="entry name" value="PROKAR_LIPOPROTEIN"/>
    <property type="match status" value="1"/>
</dbReference>
<evidence type="ECO:0000256" key="1">
    <source>
        <dbReference type="ARBA" id="ARBA00022729"/>
    </source>
</evidence>
<feature type="chain" id="PRO_5037740575" description="Endolytic peptidoglycan transglycosylase RlpA" evidence="7">
    <location>
        <begin position="20"/>
        <end position="356"/>
    </location>
</feature>
<dbReference type="EC" id="4.2.2.-" evidence="4"/>
<dbReference type="PANTHER" id="PTHR34183:SF1">
    <property type="entry name" value="ENDOLYTIC PEPTIDOGLYCAN TRANSGLYCOSYLASE RLPA"/>
    <property type="match status" value="1"/>
</dbReference>
<dbReference type="HAMAP" id="MF_02071">
    <property type="entry name" value="RlpA"/>
    <property type="match status" value="1"/>
</dbReference>
<evidence type="ECO:0000259" key="8">
    <source>
        <dbReference type="PROSITE" id="PS51724"/>
    </source>
</evidence>
<protein>
    <recommendedName>
        <fullName evidence="4">Endolytic peptidoglycan transglycosylase RlpA</fullName>
        <ecNumber evidence="4">4.2.2.-</ecNumber>
    </recommendedName>
</protein>
<dbReference type="Gene3D" id="3.30.70.1070">
    <property type="entry name" value="Sporulation related repeat"/>
    <property type="match status" value="1"/>
</dbReference>
<dbReference type="Pfam" id="PF05036">
    <property type="entry name" value="SPOR"/>
    <property type="match status" value="1"/>
</dbReference>